<accession>M1ZVN4</accession>
<feature type="non-terminal residue" evidence="1">
    <location>
        <position position="1"/>
    </location>
</feature>
<reference evidence="1 2" key="2">
    <citation type="submission" date="2013-03" db="EMBL/GenBank/DDBJ databases">
        <title>Diversity in Clostridium botulinum.</title>
        <authorList>
            <person name="Timme R.E."/>
            <person name="Allard M."/>
            <person name="Luo Y."/>
            <person name="Strain E."/>
            <person name="Gonzalez-Escalona N."/>
            <person name="Brown E."/>
        </authorList>
    </citation>
    <scope>NUCLEOTIDE SEQUENCE [LARGE SCALE GENOMIC DNA]</scope>
    <source>
        <strain evidence="1 2">CFSAN001627</strain>
    </source>
</reference>
<sequence>QETETLNFDGKEESEDVYEDLIIESIINTELDKKCLIQELSRLKESSKEAVEGLGEFTPFKRYMHIEREAQKELQDLILKANESNEAQLILVCGSVGDGKSHIISYFNNNYPDVMKNFTLHNDATESLEPNKTSMDTLNEILDSFSDEKIEESNEKFILAINLGTLNNFIDSKYGDRFSILKEYVQNKKILETSIESSAFDENSSFQFVNFSDYHIFTLKDGKVYSKYIESLITKIVDSSEYNIFINH</sequence>
<organism evidence="1 2">
    <name type="scientific">Clostridium botulinum CFSAN001627</name>
    <dbReference type="NCBI Taxonomy" id="1232189"/>
    <lineage>
        <taxon>Bacteria</taxon>
        <taxon>Bacillati</taxon>
        <taxon>Bacillota</taxon>
        <taxon>Clostridia</taxon>
        <taxon>Eubacteriales</taxon>
        <taxon>Clostridiaceae</taxon>
        <taxon>Clostridium</taxon>
    </lineage>
</organism>
<protein>
    <recommendedName>
        <fullName evidence="3">DNA phosphorothioation-dependent restriction protein DptF</fullName>
    </recommendedName>
</protein>
<evidence type="ECO:0000313" key="1">
    <source>
        <dbReference type="EMBL" id="EKN40818.1"/>
    </source>
</evidence>
<dbReference type="Proteomes" id="UP000011944">
    <property type="component" value="Unassembled WGS sequence"/>
</dbReference>
<dbReference type="NCBIfam" id="TIGR03238">
    <property type="entry name" value="dnd_assoc_3"/>
    <property type="match status" value="1"/>
</dbReference>
<dbReference type="AlphaFoldDB" id="M1ZVN4"/>
<proteinExistence type="predicted"/>
<comment type="caution">
    <text evidence="1">The sequence shown here is derived from an EMBL/GenBank/DDBJ whole genome shotgun (WGS) entry which is preliminary data.</text>
</comment>
<name>M1ZVN4_CLOBO</name>
<dbReference type="EMBL" id="AMXI01001034">
    <property type="protein sequence ID" value="EKN40818.1"/>
    <property type="molecule type" value="Genomic_DNA"/>
</dbReference>
<reference evidence="1 2" key="1">
    <citation type="submission" date="2012-10" db="EMBL/GenBank/DDBJ databases">
        <authorList>
            <person name="Strain E.A."/>
            <person name="Brown E."/>
            <person name="Allard M.W."/>
            <person name="Gonzalez-Escalona N."/>
            <person name="Timme R."/>
        </authorList>
    </citation>
    <scope>NUCLEOTIDE SEQUENCE [LARGE SCALE GENOMIC DNA]</scope>
    <source>
        <strain evidence="1 2">CFSAN001627</strain>
    </source>
</reference>
<gene>
    <name evidence="1" type="ORF">CFSAN001627_17078</name>
</gene>
<feature type="non-terminal residue" evidence="1">
    <location>
        <position position="248"/>
    </location>
</feature>
<evidence type="ECO:0000313" key="2">
    <source>
        <dbReference type="Proteomes" id="UP000011944"/>
    </source>
</evidence>
<dbReference type="InterPro" id="IPR017647">
    <property type="entry name" value="Dnd_assoc_3"/>
</dbReference>
<evidence type="ECO:0008006" key="3">
    <source>
        <dbReference type="Google" id="ProtNLM"/>
    </source>
</evidence>